<name>A0A4D7CSJ9_9ENTE</name>
<proteinExistence type="predicted"/>
<evidence type="ECO:0000313" key="1">
    <source>
        <dbReference type="EMBL" id="QCI85547.1"/>
    </source>
</evidence>
<sequence>MDKFKLRYICENCGKIGLYHNAEEAHEEGWDYPPKIGEYGVIGPRTCGECGIDTTLYWAIITDEIKELSQMTLKQKATFNRILHEPASIIISDLNE</sequence>
<evidence type="ECO:0000313" key="2">
    <source>
        <dbReference type="Proteomes" id="UP000298615"/>
    </source>
</evidence>
<dbReference type="EMBL" id="CP039712">
    <property type="protein sequence ID" value="QCI85547.1"/>
    <property type="molecule type" value="Genomic_DNA"/>
</dbReference>
<organism evidence="1 2">
    <name type="scientific">Vagococcus zengguangii</name>
    <dbReference type="NCBI Taxonomy" id="2571750"/>
    <lineage>
        <taxon>Bacteria</taxon>
        <taxon>Bacillati</taxon>
        <taxon>Bacillota</taxon>
        <taxon>Bacilli</taxon>
        <taxon>Lactobacillales</taxon>
        <taxon>Enterococcaceae</taxon>
        <taxon>Vagococcus</taxon>
    </lineage>
</organism>
<dbReference type="RefSeq" id="WP_136952393.1">
    <property type="nucleotide sequence ID" value="NZ_CP039712.1"/>
</dbReference>
<accession>A0A4D7CSJ9</accession>
<dbReference type="OrthoDB" id="2020977at2"/>
<dbReference type="AlphaFoldDB" id="A0A4D7CSJ9"/>
<gene>
    <name evidence="1" type="ORF">FA707_00545</name>
</gene>
<dbReference type="Proteomes" id="UP000298615">
    <property type="component" value="Chromosome"/>
</dbReference>
<dbReference type="KEGG" id="vao:FA707_00545"/>
<keyword evidence="2" id="KW-1185">Reference proteome</keyword>
<reference evidence="1 2" key="1">
    <citation type="submission" date="2019-04" db="EMBL/GenBank/DDBJ databases">
        <title>Vagococcus sp. nov., isolated from faeces of yaks (Bos grunniens).</title>
        <authorList>
            <person name="Ge Y."/>
        </authorList>
    </citation>
    <scope>NUCLEOTIDE SEQUENCE [LARGE SCALE GENOMIC DNA]</scope>
    <source>
        <strain evidence="1 2">MN-17</strain>
    </source>
</reference>
<protein>
    <submittedName>
        <fullName evidence="1">Uncharacterized protein</fullName>
    </submittedName>
</protein>